<evidence type="ECO:0000256" key="3">
    <source>
        <dbReference type="ARBA" id="ARBA00022692"/>
    </source>
</evidence>
<evidence type="ECO:0000256" key="6">
    <source>
        <dbReference type="ARBA" id="ARBA00023136"/>
    </source>
</evidence>
<feature type="transmembrane region" description="Helical" evidence="7">
    <location>
        <begin position="272"/>
        <end position="291"/>
    </location>
</feature>
<name>A0A328BDT0_9BACT</name>
<comment type="caution">
    <text evidence="9">The sequence shown here is derived from an EMBL/GenBank/DDBJ whole genome shotgun (WGS) entry which is preliminary data.</text>
</comment>
<keyword evidence="5 7" id="KW-1133">Transmembrane helix</keyword>
<proteinExistence type="inferred from homology"/>
<feature type="transmembrane region" description="Helical" evidence="7">
    <location>
        <begin position="328"/>
        <end position="345"/>
    </location>
</feature>
<dbReference type="OrthoDB" id="9778341at2"/>
<dbReference type="EMBL" id="QHKM01000005">
    <property type="protein sequence ID" value="RAK65097.1"/>
    <property type="molecule type" value="Genomic_DNA"/>
</dbReference>
<feature type="transmembrane region" description="Helical" evidence="7">
    <location>
        <begin position="207"/>
        <end position="234"/>
    </location>
</feature>
<dbReference type="PANTHER" id="PTHR43731:SF14">
    <property type="entry name" value="PRESENILIN-ASSOCIATED RHOMBOID-LIKE PROTEIN, MITOCHONDRIAL"/>
    <property type="match status" value="1"/>
</dbReference>
<evidence type="ECO:0000256" key="5">
    <source>
        <dbReference type="ARBA" id="ARBA00022989"/>
    </source>
</evidence>
<feature type="transmembrane region" description="Helical" evidence="7">
    <location>
        <begin position="246"/>
        <end position="266"/>
    </location>
</feature>
<keyword evidence="6 7" id="KW-0472">Membrane</keyword>
<feature type="transmembrane region" description="Helical" evidence="7">
    <location>
        <begin position="303"/>
        <end position="322"/>
    </location>
</feature>
<comment type="subcellular location">
    <subcellularLocation>
        <location evidence="1">Membrane</location>
        <topology evidence="1">Multi-pass membrane protein</topology>
    </subcellularLocation>
</comment>
<dbReference type="Gene3D" id="1.20.1540.10">
    <property type="entry name" value="Rhomboid-like"/>
    <property type="match status" value="1"/>
</dbReference>
<evidence type="ECO:0000313" key="9">
    <source>
        <dbReference type="EMBL" id="RAK65097.1"/>
    </source>
</evidence>
<dbReference type="GO" id="GO:0004252">
    <property type="term" value="F:serine-type endopeptidase activity"/>
    <property type="evidence" value="ECO:0007669"/>
    <property type="project" value="InterPro"/>
</dbReference>
<dbReference type="InterPro" id="IPR050925">
    <property type="entry name" value="Rhomboid_protease_S54"/>
</dbReference>
<evidence type="ECO:0000256" key="2">
    <source>
        <dbReference type="ARBA" id="ARBA00009045"/>
    </source>
</evidence>
<sequence length="352" mass="37118">MAKRPWGWRSCSLLGWPEAVASASYSRPAWRGLVSWLYGSSWMGSGVMVGVVRYEKGLTGYTAGCQGGSYGRACQVGAPERLGRLVVGQPGMEPRSPLAEAFARKTDAELLYLTQHPQAFAPALVQAAWDELHRRGQVPDPEPAAPPAPPTPVPGLSSVAVTLGLAGLNLLVFLLMVAGGVDALRPSGQDLIRWGSNFTPLVVRGEWWRLLTACALHGGLAHLLLNTYALLVIGALLEPLVGRTRLLLAYGLSGLGGSLASLWWHLPGWVNSVGASGAIFGLYGAMLTLTATNAARLSRPARAALFVHTLYIVGANFATGLMPGIDHAAHIGGLLAGALLAWPLSKGMRVRG</sequence>
<dbReference type="PANTHER" id="PTHR43731">
    <property type="entry name" value="RHOMBOID PROTEASE"/>
    <property type="match status" value="1"/>
</dbReference>
<dbReference type="SUPFAM" id="SSF144091">
    <property type="entry name" value="Rhomboid-like"/>
    <property type="match status" value="1"/>
</dbReference>
<keyword evidence="3 7" id="KW-0812">Transmembrane</keyword>
<evidence type="ECO:0000259" key="8">
    <source>
        <dbReference type="Pfam" id="PF01694"/>
    </source>
</evidence>
<dbReference type="InterPro" id="IPR022764">
    <property type="entry name" value="Peptidase_S54_rhomboid_dom"/>
</dbReference>
<reference evidence="10" key="1">
    <citation type="submission" date="2018-05" db="EMBL/GenBank/DDBJ databases">
        <authorList>
            <person name="Nie L."/>
        </authorList>
    </citation>
    <scope>NUCLEOTIDE SEQUENCE [LARGE SCALE GENOMIC DNA]</scope>
    <source>
        <strain evidence="10">NL</strain>
    </source>
</reference>
<protein>
    <recommendedName>
        <fullName evidence="8">Peptidase S54 rhomboid domain-containing protein</fullName>
    </recommendedName>
</protein>
<keyword evidence="4" id="KW-0378">Hydrolase</keyword>
<accession>A0A328BDT0</accession>
<feature type="domain" description="Peptidase S54 rhomboid" evidence="8">
    <location>
        <begin position="205"/>
        <end position="346"/>
    </location>
</feature>
<evidence type="ECO:0000256" key="4">
    <source>
        <dbReference type="ARBA" id="ARBA00022801"/>
    </source>
</evidence>
<organism evidence="9 10">
    <name type="scientific">Hymenobacter edaphi</name>
    <dbReference type="NCBI Taxonomy" id="2211146"/>
    <lineage>
        <taxon>Bacteria</taxon>
        <taxon>Pseudomonadati</taxon>
        <taxon>Bacteroidota</taxon>
        <taxon>Cytophagia</taxon>
        <taxon>Cytophagales</taxon>
        <taxon>Hymenobacteraceae</taxon>
        <taxon>Hymenobacter</taxon>
    </lineage>
</organism>
<evidence type="ECO:0000256" key="7">
    <source>
        <dbReference type="SAM" id="Phobius"/>
    </source>
</evidence>
<feature type="transmembrane region" description="Helical" evidence="7">
    <location>
        <begin position="159"/>
        <end position="181"/>
    </location>
</feature>
<dbReference type="GO" id="GO:0016020">
    <property type="term" value="C:membrane"/>
    <property type="evidence" value="ECO:0007669"/>
    <property type="project" value="UniProtKB-SubCell"/>
</dbReference>
<evidence type="ECO:0000313" key="10">
    <source>
        <dbReference type="Proteomes" id="UP000248553"/>
    </source>
</evidence>
<keyword evidence="10" id="KW-1185">Reference proteome</keyword>
<gene>
    <name evidence="9" type="ORF">DLM85_16265</name>
</gene>
<dbReference type="Pfam" id="PF01694">
    <property type="entry name" value="Rhomboid"/>
    <property type="match status" value="1"/>
</dbReference>
<dbReference type="Proteomes" id="UP000248553">
    <property type="component" value="Unassembled WGS sequence"/>
</dbReference>
<evidence type="ECO:0000256" key="1">
    <source>
        <dbReference type="ARBA" id="ARBA00004141"/>
    </source>
</evidence>
<dbReference type="InterPro" id="IPR035952">
    <property type="entry name" value="Rhomboid-like_sf"/>
</dbReference>
<comment type="similarity">
    <text evidence="2">Belongs to the peptidase S54 family.</text>
</comment>
<dbReference type="AlphaFoldDB" id="A0A328BDT0"/>